<dbReference type="RefSeq" id="XP_007419754.1">
    <property type="nucleotide sequence ID" value="XM_007419692.1"/>
</dbReference>
<organism evidence="3">
    <name type="scientific">Melampsora larici-populina (strain 98AG31 / pathotype 3-4-7)</name>
    <name type="common">Poplar leaf rust fungus</name>
    <dbReference type="NCBI Taxonomy" id="747676"/>
    <lineage>
        <taxon>Eukaryota</taxon>
        <taxon>Fungi</taxon>
        <taxon>Dikarya</taxon>
        <taxon>Basidiomycota</taxon>
        <taxon>Pucciniomycotina</taxon>
        <taxon>Pucciniomycetes</taxon>
        <taxon>Pucciniales</taxon>
        <taxon>Melampsoraceae</taxon>
        <taxon>Melampsora</taxon>
    </lineage>
</organism>
<dbReference type="EMBL" id="GL883434">
    <property type="protein sequence ID" value="EGF96975.1"/>
    <property type="molecule type" value="Genomic_DNA"/>
</dbReference>
<evidence type="ECO:0000313" key="3">
    <source>
        <dbReference type="Proteomes" id="UP000001072"/>
    </source>
</evidence>
<proteinExistence type="predicted"/>
<feature type="region of interest" description="Disordered" evidence="1">
    <location>
        <begin position="301"/>
        <end position="327"/>
    </location>
</feature>
<name>F4SEF0_MELLP</name>
<dbReference type="InParanoid" id="F4SEF0"/>
<dbReference type="VEuPathDB" id="FungiDB:MELLADRAFT_114695"/>
<dbReference type="GeneID" id="18925434"/>
<dbReference type="KEGG" id="mlr:MELLADRAFT_114695"/>
<dbReference type="AlphaFoldDB" id="F4SEF0"/>
<reference evidence="3" key="1">
    <citation type="journal article" date="2011" name="Proc. Natl. Acad. Sci. U.S.A.">
        <title>Obligate biotrophy features unraveled by the genomic analysis of rust fungi.</title>
        <authorList>
            <person name="Duplessis S."/>
            <person name="Cuomo C.A."/>
            <person name="Lin Y.-C."/>
            <person name="Aerts A."/>
            <person name="Tisserant E."/>
            <person name="Veneault-Fourrey C."/>
            <person name="Joly D.L."/>
            <person name="Hacquard S."/>
            <person name="Amselem J."/>
            <person name="Cantarel B.L."/>
            <person name="Chiu R."/>
            <person name="Coutinho P.M."/>
            <person name="Feau N."/>
            <person name="Field M."/>
            <person name="Frey P."/>
            <person name="Gelhaye E."/>
            <person name="Goldberg J."/>
            <person name="Grabherr M.G."/>
            <person name="Kodira C.D."/>
            <person name="Kohler A."/>
            <person name="Kuees U."/>
            <person name="Lindquist E.A."/>
            <person name="Lucas S.M."/>
            <person name="Mago R."/>
            <person name="Mauceli E."/>
            <person name="Morin E."/>
            <person name="Murat C."/>
            <person name="Pangilinan J.L."/>
            <person name="Park R."/>
            <person name="Pearson M."/>
            <person name="Quesneville H."/>
            <person name="Rouhier N."/>
            <person name="Sakthikumar S."/>
            <person name="Salamov A.A."/>
            <person name="Schmutz J."/>
            <person name="Selles B."/>
            <person name="Shapiro H."/>
            <person name="Tanguay P."/>
            <person name="Tuskan G.A."/>
            <person name="Henrissat B."/>
            <person name="Van de Peer Y."/>
            <person name="Rouze P."/>
            <person name="Ellis J.G."/>
            <person name="Dodds P.N."/>
            <person name="Schein J.E."/>
            <person name="Zhong S."/>
            <person name="Hamelin R.C."/>
            <person name="Grigoriev I.V."/>
            <person name="Szabo L.J."/>
            <person name="Martin F."/>
        </authorList>
    </citation>
    <scope>NUCLEOTIDE SEQUENCE [LARGE SCALE GENOMIC DNA]</scope>
    <source>
        <strain evidence="3">98AG31 / pathotype 3-4-7</strain>
    </source>
</reference>
<dbReference type="Proteomes" id="UP000001072">
    <property type="component" value="Unassembled WGS sequence"/>
</dbReference>
<evidence type="ECO:0000313" key="2">
    <source>
        <dbReference type="EMBL" id="EGF96975.1"/>
    </source>
</evidence>
<evidence type="ECO:0000256" key="1">
    <source>
        <dbReference type="SAM" id="MobiDB-lite"/>
    </source>
</evidence>
<dbReference type="HOGENOM" id="CLU_511982_0_0_1"/>
<protein>
    <submittedName>
        <fullName evidence="2">Uncharacterized protein</fullName>
    </submittedName>
</protein>
<gene>
    <name evidence="2" type="ORF">MELLADRAFT_114695</name>
</gene>
<accession>F4SEF0</accession>
<keyword evidence="3" id="KW-1185">Reference proteome</keyword>
<sequence>MSEDQFQVTRAKIQGEKLASESVEQAAKAGSPKLWDIIAEKAKQGLFDDHTVFKALVEAMSIKAERLSHGHSLTGIVYRSELDNWLITAGAYSSRVVSLFRDNFAGRSLRSQREERYQYSFADEVPNLNWALLTKFPSNDEITCALRIARLEADGLREFVGNNIPHNPKSSTAHTQHMNPALWNQVPEPIYDDISTSIDHDYQETNTPSLTVAEALATAAELHAKNQVANSIVGQLSQDIEEKIYSTFQLPILPSSRIQSTYPEIKKYQSIRSRLINSSSTLDCENLVKLRYKHNSMVSCHQGNERTKNKPSDFPARTVDSTTVDTDMKPSQCSKMLSMLYQENCIQVELLRRHKRWNMTAKVQAADIIRTVGSKIPVDTNEWLSSGRLSERNPLKRHKWVIIIKDSTLYIGRILGIYKNSNQKHSVVDTTTSPSNLSFISVVMGRYEHAAIEVSWDPNHQNSYYYVHISPNRVAHIFQESKDEEFKFVQPVHHSISPKVQKILKSINISKWTLSFEKTLSALKAAEKKSLA</sequence>